<name>A0A4Q1JYJ4_9GAMM</name>
<protein>
    <submittedName>
        <fullName evidence="2">BLUF domain-containing protein</fullName>
    </submittedName>
</protein>
<organism evidence="2 3">
    <name type="scientific">Pseudoxanthomonas composti</name>
    <dbReference type="NCBI Taxonomy" id="2137479"/>
    <lineage>
        <taxon>Bacteria</taxon>
        <taxon>Pseudomonadati</taxon>
        <taxon>Pseudomonadota</taxon>
        <taxon>Gammaproteobacteria</taxon>
        <taxon>Lysobacterales</taxon>
        <taxon>Lysobacteraceae</taxon>
        <taxon>Pseudoxanthomonas</taxon>
    </lineage>
</organism>
<dbReference type="SUPFAM" id="SSF54975">
    <property type="entry name" value="Acylphosphatase/BLUF domain-like"/>
    <property type="match status" value="1"/>
</dbReference>
<dbReference type="Proteomes" id="UP000289784">
    <property type="component" value="Unassembled WGS sequence"/>
</dbReference>
<dbReference type="OrthoDB" id="557705at2"/>
<evidence type="ECO:0000313" key="3">
    <source>
        <dbReference type="Proteomes" id="UP000289784"/>
    </source>
</evidence>
<comment type="caution">
    <text evidence="2">The sequence shown here is derived from an EMBL/GenBank/DDBJ whole genome shotgun (WGS) entry which is preliminary data.</text>
</comment>
<evidence type="ECO:0000259" key="1">
    <source>
        <dbReference type="PROSITE" id="PS50925"/>
    </source>
</evidence>
<dbReference type="GO" id="GO:0009882">
    <property type="term" value="F:blue light photoreceptor activity"/>
    <property type="evidence" value="ECO:0007669"/>
    <property type="project" value="InterPro"/>
</dbReference>
<dbReference type="AlphaFoldDB" id="A0A4Q1JYJ4"/>
<reference evidence="2 3" key="1">
    <citation type="submission" date="2019-01" db="EMBL/GenBank/DDBJ databases">
        <title>Pseudoxanthomonas composti sp. nov., isolated from compost.</title>
        <authorList>
            <person name="Yang G."/>
        </authorList>
    </citation>
    <scope>NUCLEOTIDE SEQUENCE [LARGE SCALE GENOMIC DNA]</scope>
    <source>
        <strain evidence="2 3">GSS15</strain>
    </source>
</reference>
<dbReference type="EMBL" id="SAWZ01000002">
    <property type="protein sequence ID" value="RXR07082.1"/>
    <property type="molecule type" value="Genomic_DNA"/>
</dbReference>
<keyword evidence="3" id="KW-1185">Reference proteome</keyword>
<proteinExistence type="predicted"/>
<dbReference type="SMART" id="SM01034">
    <property type="entry name" value="BLUF"/>
    <property type="match status" value="1"/>
</dbReference>
<dbReference type="Gene3D" id="3.30.70.100">
    <property type="match status" value="1"/>
</dbReference>
<dbReference type="PROSITE" id="PS50925">
    <property type="entry name" value="BLUF"/>
    <property type="match status" value="1"/>
</dbReference>
<evidence type="ECO:0000313" key="2">
    <source>
        <dbReference type="EMBL" id="RXR07082.1"/>
    </source>
</evidence>
<sequence length="205" mass="23031">MMWKRGYAVSGRPVTVRLCARRVGLQGAGRHDAALNRGVRAWSYWRAGTVALAAAAPHSTDVKNPEVQALAYRSTALASFNTPQLDVLVAESSARNLLESVTGILLFDGRDFFQYIEGPRSGIERTYERIKTSSRHDITQVVYQGVAPERYFPRWHMVASRIDPTSMGRLSTPQWRRAMASLPLAEGRSEGLEELLAFWRRSQTH</sequence>
<dbReference type="Pfam" id="PF04940">
    <property type="entry name" value="BLUF"/>
    <property type="match status" value="1"/>
</dbReference>
<accession>A0A4Q1JYJ4</accession>
<dbReference type="GO" id="GO:0071949">
    <property type="term" value="F:FAD binding"/>
    <property type="evidence" value="ECO:0007669"/>
    <property type="project" value="InterPro"/>
</dbReference>
<dbReference type="InterPro" id="IPR007024">
    <property type="entry name" value="BLUF_domain"/>
</dbReference>
<gene>
    <name evidence="2" type="ORF">EPA99_03915</name>
</gene>
<dbReference type="InterPro" id="IPR036046">
    <property type="entry name" value="Acylphosphatase-like_dom_sf"/>
</dbReference>
<feature type="domain" description="BLUF" evidence="1">
    <location>
        <begin position="67"/>
        <end position="158"/>
    </location>
</feature>
<dbReference type="RefSeq" id="WP_129469893.1">
    <property type="nucleotide sequence ID" value="NZ_SAWZ01000002.1"/>
</dbReference>